<evidence type="ECO:0000256" key="4">
    <source>
        <dbReference type="RuleBase" id="RU363099"/>
    </source>
</evidence>
<evidence type="ECO:0000256" key="3">
    <source>
        <dbReference type="ARBA" id="ARBA00022525"/>
    </source>
</evidence>
<proteinExistence type="inferred from homology"/>
<dbReference type="AlphaFoldDB" id="A0A2I0HU29"/>
<dbReference type="PANTHER" id="PTHR46215:SF17">
    <property type="entry name" value="DIRIGENT PROTEIN"/>
    <property type="match status" value="1"/>
</dbReference>
<organism evidence="6 7">
    <name type="scientific">Punica granatum</name>
    <name type="common">Pomegranate</name>
    <dbReference type="NCBI Taxonomy" id="22663"/>
    <lineage>
        <taxon>Eukaryota</taxon>
        <taxon>Viridiplantae</taxon>
        <taxon>Streptophyta</taxon>
        <taxon>Embryophyta</taxon>
        <taxon>Tracheophyta</taxon>
        <taxon>Spermatophyta</taxon>
        <taxon>Magnoliopsida</taxon>
        <taxon>eudicotyledons</taxon>
        <taxon>Gunneridae</taxon>
        <taxon>Pentapetalae</taxon>
        <taxon>rosids</taxon>
        <taxon>malvids</taxon>
        <taxon>Myrtales</taxon>
        <taxon>Lythraceae</taxon>
        <taxon>Punica</taxon>
    </lineage>
</organism>
<evidence type="ECO:0000313" key="6">
    <source>
        <dbReference type="EMBL" id="PKI35211.1"/>
    </source>
</evidence>
<dbReference type="STRING" id="22663.A0A2I0HU29"/>
<protein>
    <recommendedName>
        <fullName evidence="4">Dirigent protein</fullName>
    </recommendedName>
</protein>
<dbReference type="GO" id="GO:0048046">
    <property type="term" value="C:apoplast"/>
    <property type="evidence" value="ECO:0007669"/>
    <property type="project" value="UniProtKB-SubCell"/>
</dbReference>
<feature type="signal peptide" evidence="4">
    <location>
        <begin position="1"/>
        <end position="24"/>
    </location>
</feature>
<reference evidence="6 7" key="1">
    <citation type="submission" date="2017-11" db="EMBL/GenBank/DDBJ databases">
        <title>De-novo sequencing of pomegranate (Punica granatum L.) genome.</title>
        <authorList>
            <person name="Akparov Z."/>
            <person name="Amiraslanov A."/>
            <person name="Hajiyeva S."/>
            <person name="Abbasov M."/>
            <person name="Kaur K."/>
            <person name="Hamwieh A."/>
            <person name="Solovyev V."/>
            <person name="Salamov A."/>
            <person name="Braich B."/>
            <person name="Kosarev P."/>
            <person name="Mahmoud A."/>
            <person name="Hajiyev E."/>
            <person name="Babayeva S."/>
            <person name="Izzatullayeva V."/>
            <person name="Mammadov A."/>
            <person name="Mammadov A."/>
            <person name="Sharifova S."/>
            <person name="Ojaghi J."/>
            <person name="Eynullazada K."/>
            <person name="Bayramov B."/>
            <person name="Abdulazimova A."/>
            <person name="Shahmuradov I."/>
        </authorList>
    </citation>
    <scope>NUCLEOTIDE SEQUENCE [LARGE SCALE GENOMIC DNA]</scope>
    <source>
        <strain evidence="7">cv. AG2017</strain>
        <tissue evidence="6">Leaf</tissue>
    </source>
</reference>
<comment type="caution">
    <text evidence="6">The sequence shown here is derived from an EMBL/GenBank/DDBJ whole genome shotgun (WGS) entry which is preliminary data.</text>
</comment>
<comment type="subunit">
    <text evidence="2 4">Homodimer.</text>
</comment>
<dbReference type="InterPro" id="IPR004265">
    <property type="entry name" value="Dirigent"/>
</dbReference>
<evidence type="ECO:0000313" key="7">
    <source>
        <dbReference type="Proteomes" id="UP000233551"/>
    </source>
</evidence>
<accession>A0A2I0HU29</accession>
<comment type="subcellular location">
    <subcellularLocation>
        <location evidence="4">Secreted</location>
        <location evidence="4">Extracellular space</location>
        <location evidence="4">Apoplast</location>
    </subcellularLocation>
</comment>
<dbReference type="GO" id="GO:0009699">
    <property type="term" value="P:phenylpropanoid biosynthetic process"/>
    <property type="evidence" value="ECO:0007669"/>
    <property type="project" value="UniProtKB-ARBA"/>
</dbReference>
<sequence length="239" mass="25636">MEKKAKYNICILMLSYILLFLVEPKNHSFARTLTEPAPKTVHQTTIITFLMRNVLSGASNNRPSTTKVTSQIPFPKPLGLFPPDGGIPIPVSKPDPSTPTTGQSSNTLGVPLDGFSFPTIATLQELELGTVTPIDEEMFDATSSSSTLYGSSPRVTGKGQGIYVASSEDGTSHMVAMAAYFAGSEFKDGLRFFGVHRRDASESHIAVIGGTGKYNDANGYASVKAVNGNIYLLFTVYLS</sequence>
<dbReference type="EMBL" id="PGOL01005437">
    <property type="protein sequence ID" value="PKI35211.1"/>
    <property type="molecule type" value="Genomic_DNA"/>
</dbReference>
<comment type="similarity">
    <text evidence="1 4">Belongs to the plant dirigent protein family.</text>
</comment>
<keyword evidence="3 4" id="KW-0964">Secreted</keyword>
<evidence type="ECO:0000256" key="5">
    <source>
        <dbReference type="SAM" id="MobiDB-lite"/>
    </source>
</evidence>
<keyword evidence="7" id="KW-1185">Reference proteome</keyword>
<dbReference type="PANTHER" id="PTHR46215">
    <property type="entry name" value="DIRIGENT PROTEIN 24-RELATED"/>
    <property type="match status" value="1"/>
</dbReference>
<evidence type="ECO:0000256" key="2">
    <source>
        <dbReference type="ARBA" id="ARBA00011738"/>
    </source>
</evidence>
<dbReference type="Pfam" id="PF03018">
    <property type="entry name" value="Dirigent"/>
    <property type="match status" value="1"/>
</dbReference>
<evidence type="ECO:0000256" key="1">
    <source>
        <dbReference type="ARBA" id="ARBA00010746"/>
    </source>
</evidence>
<dbReference type="InterPro" id="IPR044859">
    <property type="entry name" value="Allene_oxi_cyc_Dirigent"/>
</dbReference>
<feature type="region of interest" description="Disordered" evidence="5">
    <location>
        <begin position="87"/>
        <end position="106"/>
    </location>
</feature>
<dbReference type="Gene3D" id="2.40.480.10">
    <property type="entry name" value="Allene oxide cyclase-like"/>
    <property type="match status" value="1"/>
</dbReference>
<feature type="chain" id="PRO_5013985738" description="Dirigent protein" evidence="4">
    <location>
        <begin position="25"/>
        <end position="239"/>
    </location>
</feature>
<dbReference type="Proteomes" id="UP000233551">
    <property type="component" value="Unassembled WGS sequence"/>
</dbReference>
<keyword evidence="4" id="KW-0732">Signal</keyword>
<keyword evidence="4" id="KW-0052">Apoplast</keyword>
<name>A0A2I0HU29_PUNGR</name>
<comment type="function">
    <text evidence="4">Dirigent proteins impart stereoselectivity on the phenoxy radical-coupling reaction, yielding optically active lignans from two molecules of coniferyl alcohol in the biosynthesis of lignans, flavonolignans, and alkaloids and thus plays a central role in plant secondary metabolism.</text>
</comment>
<gene>
    <name evidence="6" type="ORF">CRG98_044377</name>
</gene>